<reference evidence="11 12" key="1">
    <citation type="submission" date="2017-01" db="EMBL/GenBank/DDBJ databases">
        <authorList>
            <person name="Varghese N."/>
            <person name="Submissions S."/>
        </authorList>
    </citation>
    <scope>NUCLEOTIDE SEQUENCE [LARGE SCALE GENOMIC DNA]</scope>
    <source>
        <strain evidence="11 12">DSM 18447</strain>
    </source>
</reference>
<dbReference type="InterPro" id="IPR055348">
    <property type="entry name" value="DctQ"/>
</dbReference>
<evidence type="ECO:0000256" key="9">
    <source>
        <dbReference type="RuleBase" id="RU369079"/>
    </source>
</evidence>
<feature type="transmembrane region" description="Helical" evidence="9">
    <location>
        <begin position="92"/>
        <end position="114"/>
    </location>
</feature>
<gene>
    <name evidence="11" type="ORF">SAMN05421772_101588</name>
</gene>
<evidence type="ECO:0000256" key="8">
    <source>
        <dbReference type="ARBA" id="ARBA00038436"/>
    </source>
</evidence>
<evidence type="ECO:0000259" key="10">
    <source>
        <dbReference type="Pfam" id="PF04290"/>
    </source>
</evidence>
<dbReference type="InterPro" id="IPR007387">
    <property type="entry name" value="TRAP_DctQ"/>
</dbReference>
<keyword evidence="5 9" id="KW-0812">Transmembrane</keyword>
<evidence type="ECO:0000256" key="1">
    <source>
        <dbReference type="ARBA" id="ARBA00004429"/>
    </source>
</evidence>
<keyword evidence="2 9" id="KW-0813">Transport</keyword>
<name>A0AA45W1K4_9RHOB</name>
<dbReference type="PANTHER" id="PTHR35011">
    <property type="entry name" value="2,3-DIKETO-L-GULONATE TRAP TRANSPORTER SMALL PERMEASE PROTEIN YIAM"/>
    <property type="match status" value="1"/>
</dbReference>
<proteinExistence type="inferred from homology"/>
<keyword evidence="7 9" id="KW-0472">Membrane</keyword>
<feature type="transmembrane region" description="Helical" evidence="9">
    <location>
        <begin position="174"/>
        <end position="192"/>
    </location>
</feature>
<evidence type="ECO:0000256" key="5">
    <source>
        <dbReference type="ARBA" id="ARBA00022692"/>
    </source>
</evidence>
<dbReference type="PANTHER" id="PTHR35011:SF2">
    <property type="entry name" value="2,3-DIKETO-L-GULONATE TRAP TRANSPORTER SMALL PERMEASE PROTEIN YIAM"/>
    <property type="match status" value="1"/>
</dbReference>
<dbReference type="GO" id="GO:0022857">
    <property type="term" value="F:transmembrane transporter activity"/>
    <property type="evidence" value="ECO:0007669"/>
    <property type="project" value="UniProtKB-UniRule"/>
</dbReference>
<comment type="similarity">
    <text evidence="8 9">Belongs to the TRAP transporter small permease family.</text>
</comment>
<comment type="function">
    <text evidence="9">Part of the tripartite ATP-independent periplasmic (TRAP) transport system.</text>
</comment>
<keyword evidence="6 9" id="KW-1133">Transmembrane helix</keyword>
<evidence type="ECO:0000256" key="4">
    <source>
        <dbReference type="ARBA" id="ARBA00022519"/>
    </source>
</evidence>
<comment type="caution">
    <text evidence="11">The sequence shown here is derived from an EMBL/GenBank/DDBJ whole genome shotgun (WGS) entry which is preliminary data.</text>
</comment>
<evidence type="ECO:0000256" key="2">
    <source>
        <dbReference type="ARBA" id="ARBA00022448"/>
    </source>
</evidence>
<feature type="transmembrane region" description="Helical" evidence="9">
    <location>
        <begin position="49"/>
        <end position="71"/>
    </location>
</feature>
<accession>A0AA45W1K4</accession>
<keyword evidence="3" id="KW-1003">Cell membrane</keyword>
<evidence type="ECO:0000256" key="7">
    <source>
        <dbReference type="ARBA" id="ARBA00023136"/>
    </source>
</evidence>
<protein>
    <recommendedName>
        <fullName evidence="9">TRAP transporter small permease protein</fullName>
    </recommendedName>
</protein>
<dbReference type="GO" id="GO:0005886">
    <property type="term" value="C:plasma membrane"/>
    <property type="evidence" value="ECO:0007669"/>
    <property type="project" value="UniProtKB-SubCell"/>
</dbReference>
<dbReference type="Proteomes" id="UP000186216">
    <property type="component" value="Unassembled WGS sequence"/>
</dbReference>
<comment type="subunit">
    <text evidence="9">The complex comprises the extracytoplasmic solute receptor protein and the two transmembrane proteins.</text>
</comment>
<evidence type="ECO:0000313" key="12">
    <source>
        <dbReference type="Proteomes" id="UP000186216"/>
    </source>
</evidence>
<feature type="domain" description="Tripartite ATP-independent periplasmic transporters DctQ component" evidence="10">
    <location>
        <begin position="30"/>
        <end position="121"/>
    </location>
</feature>
<evidence type="ECO:0000256" key="3">
    <source>
        <dbReference type="ARBA" id="ARBA00022475"/>
    </source>
</evidence>
<organism evidence="11 12">
    <name type="scientific">Paracoccus saliphilus</name>
    <dbReference type="NCBI Taxonomy" id="405559"/>
    <lineage>
        <taxon>Bacteria</taxon>
        <taxon>Pseudomonadati</taxon>
        <taxon>Pseudomonadota</taxon>
        <taxon>Alphaproteobacteria</taxon>
        <taxon>Rhodobacterales</taxon>
        <taxon>Paracoccaceae</taxon>
        <taxon>Paracoccus</taxon>
    </lineage>
</organism>
<dbReference type="Pfam" id="PF04290">
    <property type="entry name" value="DctQ"/>
    <property type="match status" value="1"/>
</dbReference>
<dbReference type="EMBL" id="FTOU01000001">
    <property type="protein sequence ID" value="SIS57717.1"/>
    <property type="molecule type" value="Genomic_DNA"/>
</dbReference>
<evidence type="ECO:0000313" key="11">
    <source>
        <dbReference type="EMBL" id="SIS57717.1"/>
    </source>
</evidence>
<evidence type="ECO:0000256" key="6">
    <source>
        <dbReference type="ARBA" id="ARBA00022989"/>
    </source>
</evidence>
<dbReference type="AlphaFoldDB" id="A0AA45W1K4"/>
<keyword evidence="4 9" id="KW-0997">Cell inner membrane</keyword>
<feature type="transmembrane region" description="Helical" evidence="9">
    <location>
        <begin position="21"/>
        <end position="43"/>
    </location>
</feature>
<dbReference type="GO" id="GO:0015740">
    <property type="term" value="P:C4-dicarboxylate transport"/>
    <property type="evidence" value="ECO:0007669"/>
    <property type="project" value="TreeGrafter"/>
</dbReference>
<sequence length="226" mass="25406">MSQQYEAHGLWGRIANGLEENLIALILGLMTVITFANVIMRYIFQSSLIWGLEATLALFAWLVLIGMSYAVKINSHLGVDAIINILPPAARRLLALLAGGFCVFYAVLLLKGAWDYWAPFAGMQQTGGRWFPTGFVETRDRAFYTTEQIPMPGVLGWMGDAFNQGEAYEKLPRLVPYFALPLGVALLLFRLLQAMWHIWKGDRAGLIVSHEAEDAIQDLRQMNREE</sequence>
<comment type="subcellular location">
    <subcellularLocation>
        <location evidence="1 9">Cell inner membrane</location>
        <topology evidence="1 9">Multi-pass membrane protein</topology>
    </subcellularLocation>
</comment>
<dbReference type="RefSeq" id="WP_076522662.1">
    <property type="nucleotide sequence ID" value="NZ_CP067140.1"/>
</dbReference>